<feature type="transmembrane region" description="Helical" evidence="10">
    <location>
        <begin position="188"/>
        <end position="213"/>
    </location>
</feature>
<feature type="compositionally biased region" description="Low complexity" evidence="9">
    <location>
        <begin position="501"/>
        <end position="514"/>
    </location>
</feature>
<sequence length="976" mass="103439">MTRLIRPTRIAHWLRAHTLAADALGTVCWALFFAFAYVGTGIAGSPGLLFTYDEPLPQLAWSVLLLVPTALRRWRPRTAVLLFAAIVVLHLVFGPTLILTDLFAPFMLYAAIVHGEPRDTVPTIVLSFALAALAAAVITWAADAGPLIDPDIRASDLQYYLAEDGSYVIESCALFYPAHRITGQCATYFSVGTLGTFLAIAVCLASAIVVAFWQRAQLVTIRMMQERNAAIEAGEAEERHIAALAERARIARDMHDVVAHTLSIIIVQSDGGRYAGAHDPAVARSTMETIRHESERALHDMKRLLGVFGGSAHADYADIDALVGQARDAAADGSIVRRVGGPSAPMPQRLSADAGVAAYHVVQEALTNVRKYAGRGVHVTIDETWTADSLTIAVVDDGRGASSTLDGHKPGYGLLGMRERVGAAGGTVDAGPRVGGGFAVRATLPLATTRTTPDRPEAGLAEAAATATAVPAAMPLATTAGMTAATSAAVTPAKPMPATPMGPMGAPSSVPAGDPMGGSAAGPAAEPATGQTAGTTANPMMPVAVPASSAAYGSAPADGAPAAGNTDRRPSFHRDVPRSGDGASASMPSGARPDASDRGFRVSDGIRTAAPVSIPRIPSWREAAERLHRRPLVQAAAEGGAEFNWVERLSRWTQRHYLATDVMLTTALFLFCLGTPPSIFDWGTSVSAYGRALDILIVATSTLPLMFRRRFPETTAAVTVVFALVQLVLVDEILVTNMFSLCALYSAVMYGRERAWRWTGASSLLVSLTVGFKVTVSMAGYSTIARWLLRSPDFEMSAAPTMVGRVFNLVMWSGMVFAMCLAMIAAARWSRSSGSNALVLQAREEALLAEQAKQRVLAANMERDRIGANIQTEVSETLTRVIDQAASGIRMLDEAAARGVTPSAQEIGDEFAAIGRQGRAALKRMRELLGVLRETGFSDEAHEHRQPDMRLRPAASLDEQLRNAAPVTAVGATAPR</sequence>
<evidence type="ECO:0000256" key="3">
    <source>
        <dbReference type="ARBA" id="ARBA00022553"/>
    </source>
</evidence>
<evidence type="ECO:0000256" key="8">
    <source>
        <dbReference type="ARBA" id="ARBA00023012"/>
    </source>
</evidence>
<keyword evidence="10" id="KW-1133">Transmembrane helix</keyword>
<dbReference type="Pfam" id="PF23539">
    <property type="entry name" value="DUF7134"/>
    <property type="match status" value="2"/>
</dbReference>
<evidence type="ECO:0000256" key="6">
    <source>
        <dbReference type="ARBA" id="ARBA00022777"/>
    </source>
</evidence>
<evidence type="ECO:0000259" key="12">
    <source>
        <dbReference type="Pfam" id="PF07730"/>
    </source>
</evidence>
<dbReference type="CDD" id="cd16917">
    <property type="entry name" value="HATPase_UhpB-NarQ-NarX-like"/>
    <property type="match status" value="1"/>
</dbReference>
<evidence type="ECO:0000256" key="4">
    <source>
        <dbReference type="ARBA" id="ARBA00022679"/>
    </source>
</evidence>
<feature type="region of interest" description="Disordered" evidence="9">
    <location>
        <begin position="496"/>
        <end position="601"/>
    </location>
</feature>
<keyword evidence="7" id="KW-0067">ATP-binding</keyword>
<dbReference type="InterPro" id="IPR050482">
    <property type="entry name" value="Sensor_HK_TwoCompSys"/>
</dbReference>
<evidence type="ECO:0000256" key="9">
    <source>
        <dbReference type="SAM" id="MobiDB-lite"/>
    </source>
</evidence>
<feature type="transmembrane region" description="Helical" evidence="10">
    <location>
        <begin position="657"/>
        <end position="676"/>
    </location>
</feature>
<dbReference type="Proteomes" id="UP000287470">
    <property type="component" value="Unassembled WGS sequence"/>
</dbReference>
<evidence type="ECO:0000256" key="7">
    <source>
        <dbReference type="ARBA" id="ARBA00022840"/>
    </source>
</evidence>
<feature type="transmembrane region" description="Helical" evidence="10">
    <location>
        <begin position="809"/>
        <end position="827"/>
    </location>
</feature>
<dbReference type="GO" id="GO:0016020">
    <property type="term" value="C:membrane"/>
    <property type="evidence" value="ECO:0007669"/>
    <property type="project" value="InterPro"/>
</dbReference>
<dbReference type="OrthoDB" id="227596at2"/>
<evidence type="ECO:0000256" key="5">
    <source>
        <dbReference type="ARBA" id="ARBA00022741"/>
    </source>
</evidence>
<dbReference type="RefSeq" id="WP_125969071.1">
    <property type="nucleotide sequence ID" value="NZ_QXGK01000024.1"/>
</dbReference>
<feature type="domain" description="Signal transduction histidine kinase subgroup 3 dimerisation and phosphoacceptor" evidence="12">
    <location>
        <begin position="246"/>
        <end position="308"/>
    </location>
</feature>
<dbReference type="PANTHER" id="PTHR24421:SF10">
    <property type="entry name" value="NITRATE_NITRITE SENSOR PROTEIN NARQ"/>
    <property type="match status" value="1"/>
</dbReference>
<evidence type="ECO:0000259" key="13">
    <source>
        <dbReference type="Pfam" id="PF23539"/>
    </source>
</evidence>
<feature type="domain" description="DUF7134" evidence="13">
    <location>
        <begin position="11"/>
        <end position="143"/>
    </location>
</feature>
<feature type="domain" description="Histidine kinase/HSP90-like ATPase" evidence="11">
    <location>
        <begin position="357"/>
        <end position="447"/>
    </location>
</feature>
<dbReference type="Pfam" id="PF02518">
    <property type="entry name" value="HATPase_c"/>
    <property type="match status" value="1"/>
</dbReference>
<proteinExistence type="predicted"/>
<organism evidence="14 15">
    <name type="scientific">Bifidobacterium samirii</name>
    <dbReference type="NCBI Taxonomy" id="2306974"/>
    <lineage>
        <taxon>Bacteria</taxon>
        <taxon>Bacillati</taxon>
        <taxon>Actinomycetota</taxon>
        <taxon>Actinomycetes</taxon>
        <taxon>Bifidobacteriales</taxon>
        <taxon>Bifidobacteriaceae</taxon>
        <taxon>Bifidobacterium</taxon>
    </lineage>
</organism>
<evidence type="ECO:0000259" key="11">
    <source>
        <dbReference type="Pfam" id="PF02518"/>
    </source>
</evidence>
<evidence type="ECO:0000313" key="14">
    <source>
        <dbReference type="EMBL" id="RSX52087.1"/>
    </source>
</evidence>
<keyword evidence="3" id="KW-0597">Phosphoprotein</keyword>
<name>A0A430FGY5_9BIFI</name>
<keyword evidence="10" id="KW-0812">Transmembrane</keyword>
<feature type="domain" description="DUF7134" evidence="13">
    <location>
        <begin position="649"/>
        <end position="774"/>
    </location>
</feature>
<feature type="transmembrane region" description="Helical" evidence="10">
    <location>
        <begin position="735"/>
        <end position="752"/>
    </location>
</feature>
<dbReference type="GO" id="GO:0005524">
    <property type="term" value="F:ATP binding"/>
    <property type="evidence" value="ECO:0007669"/>
    <property type="project" value="UniProtKB-KW"/>
</dbReference>
<evidence type="ECO:0000256" key="10">
    <source>
        <dbReference type="SAM" id="Phobius"/>
    </source>
</evidence>
<accession>A0A430FGY5</accession>
<dbReference type="GO" id="GO:0046983">
    <property type="term" value="F:protein dimerization activity"/>
    <property type="evidence" value="ECO:0007669"/>
    <property type="project" value="InterPro"/>
</dbReference>
<dbReference type="SUPFAM" id="SSF55874">
    <property type="entry name" value="ATPase domain of HSP90 chaperone/DNA topoisomerase II/histidine kinase"/>
    <property type="match status" value="1"/>
</dbReference>
<keyword evidence="4" id="KW-0808">Transferase</keyword>
<evidence type="ECO:0000256" key="1">
    <source>
        <dbReference type="ARBA" id="ARBA00000085"/>
    </source>
</evidence>
<keyword evidence="15" id="KW-1185">Reference proteome</keyword>
<feature type="transmembrane region" description="Helical" evidence="10">
    <location>
        <begin position="764"/>
        <end position="789"/>
    </location>
</feature>
<dbReference type="EMBL" id="QXGK01000024">
    <property type="protein sequence ID" value="RSX52087.1"/>
    <property type="molecule type" value="Genomic_DNA"/>
</dbReference>
<feature type="transmembrane region" description="Helical" evidence="10">
    <location>
        <begin position="124"/>
        <end position="145"/>
    </location>
</feature>
<keyword evidence="5" id="KW-0547">Nucleotide-binding</keyword>
<protein>
    <recommendedName>
        <fullName evidence="2">histidine kinase</fullName>
        <ecNumber evidence="2">2.7.13.3</ecNumber>
    </recommendedName>
</protein>
<keyword evidence="10" id="KW-0472">Membrane</keyword>
<comment type="catalytic activity">
    <reaction evidence="1">
        <text>ATP + protein L-histidine = ADP + protein N-phospho-L-histidine.</text>
        <dbReference type="EC" id="2.7.13.3"/>
    </reaction>
</comment>
<dbReference type="Pfam" id="PF07730">
    <property type="entry name" value="HisKA_3"/>
    <property type="match status" value="1"/>
</dbReference>
<feature type="compositionally biased region" description="Basic and acidic residues" evidence="9">
    <location>
        <begin position="566"/>
        <end position="578"/>
    </location>
</feature>
<gene>
    <name evidence="14" type="ORF">D2E24_1816</name>
</gene>
<dbReference type="InterPro" id="IPR055558">
    <property type="entry name" value="DUF7134"/>
</dbReference>
<dbReference type="Gene3D" id="3.30.565.10">
    <property type="entry name" value="Histidine kinase-like ATPase, C-terminal domain"/>
    <property type="match status" value="1"/>
</dbReference>
<reference evidence="14 15" key="1">
    <citation type="submission" date="2018-09" db="EMBL/GenBank/DDBJ databases">
        <title>Characterization of the phylogenetic diversity of five novel species belonging to the genus Bifidobacterium.</title>
        <authorList>
            <person name="Lugli G.A."/>
            <person name="Duranti S."/>
            <person name="Milani C."/>
        </authorList>
    </citation>
    <scope>NUCLEOTIDE SEQUENCE [LARGE SCALE GENOMIC DNA]</scope>
    <source>
        <strain evidence="14 15">2033B</strain>
    </source>
</reference>
<dbReference type="AlphaFoldDB" id="A0A430FGY5"/>
<dbReference type="PANTHER" id="PTHR24421">
    <property type="entry name" value="NITRATE/NITRITE SENSOR PROTEIN NARX-RELATED"/>
    <property type="match status" value="1"/>
</dbReference>
<evidence type="ECO:0000256" key="2">
    <source>
        <dbReference type="ARBA" id="ARBA00012438"/>
    </source>
</evidence>
<feature type="compositionally biased region" description="Low complexity" evidence="9">
    <location>
        <begin position="521"/>
        <end position="537"/>
    </location>
</feature>
<dbReference type="InterPro" id="IPR003594">
    <property type="entry name" value="HATPase_dom"/>
</dbReference>
<dbReference type="InterPro" id="IPR036890">
    <property type="entry name" value="HATPase_C_sf"/>
</dbReference>
<dbReference type="Gene3D" id="1.20.5.1930">
    <property type="match status" value="1"/>
</dbReference>
<feature type="transmembrane region" description="Helical" evidence="10">
    <location>
        <begin position="21"/>
        <end position="43"/>
    </location>
</feature>
<keyword evidence="6 14" id="KW-0418">Kinase</keyword>
<dbReference type="GO" id="GO:0000155">
    <property type="term" value="F:phosphorelay sensor kinase activity"/>
    <property type="evidence" value="ECO:0007669"/>
    <property type="project" value="InterPro"/>
</dbReference>
<keyword evidence="8" id="KW-0902">Two-component regulatory system</keyword>
<dbReference type="EC" id="2.7.13.3" evidence="2"/>
<feature type="compositionally biased region" description="Low complexity" evidence="9">
    <location>
        <begin position="544"/>
        <end position="564"/>
    </location>
</feature>
<comment type="caution">
    <text evidence="14">The sequence shown here is derived from an EMBL/GenBank/DDBJ whole genome shotgun (WGS) entry which is preliminary data.</text>
</comment>
<feature type="transmembrane region" description="Helical" evidence="10">
    <location>
        <begin position="79"/>
        <end position="112"/>
    </location>
</feature>
<evidence type="ECO:0000313" key="15">
    <source>
        <dbReference type="Proteomes" id="UP000287470"/>
    </source>
</evidence>
<dbReference type="InterPro" id="IPR011712">
    <property type="entry name" value="Sig_transdc_His_kin_sub3_dim/P"/>
</dbReference>